<dbReference type="InterPro" id="IPR050407">
    <property type="entry name" value="Geranylgeranyl_reductase"/>
</dbReference>
<dbReference type="PANTHER" id="PTHR42685:SF22">
    <property type="entry name" value="CONDITIONED MEDIUM FACTOR RECEPTOR 1"/>
    <property type="match status" value="1"/>
</dbReference>
<comment type="caution">
    <text evidence="3">The sequence shown here is derived from an EMBL/GenBank/DDBJ whole genome shotgun (WGS) entry which is preliminary data.</text>
</comment>
<organism evidence="3 4">
    <name type="scientific">Conexibacter arvalis</name>
    <dbReference type="NCBI Taxonomy" id="912552"/>
    <lineage>
        <taxon>Bacteria</taxon>
        <taxon>Bacillati</taxon>
        <taxon>Actinomycetota</taxon>
        <taxon>Thermoleophilia</taxon>
        <taxon>Solirubrobacterales</taxon>
        <taxon>Conexibacteraceae</taxon>
        <taxon>Conexibacter</taxon>
    </lineage>
</organism>
<dbReference type="PANTHER" id="PTHR42685">
    <property type="entry name" value="GERANYLGERANYL DIPHOSPHATE REDUCTASE"/>
    <property type="match status" value="1"/>
</dbReference>
<evidence type="ECO:0000313" key="4">
    <source>
        <dbReference type="Proteomes" id="UP000585272"/>
    </source>
</evidence>
<dbReference type="Gene3D" id="3.50.50.60">
    <property type="entry name" value="FAD/NAD(P)-binding domain"/>
    <property type="match status" value="1"/>
</dbReference>
<reference evidence="3 4" key="1">
    <citation type="submission" date="2020-08" db="EMBL/GenBank/DDBJ databases">
        <title>Genomic Encyclopedia of Archaeal and Bacterial Type Strains, Phase II (KMG-II): from individual species to whole genera.</title>
        <authorList>
            <person name="Goeker M."/>
        </authorList>
    </citation>
    <scope>NUCLEOTIDE SEQUENCE [LARGE SCALE GENOMIC DNA]</scope>
    <source>
        <strain evidence="3 4">DSM 23288</strain>
    </source>
</reference>
<dbReference type="RefSeq" id="WP_183342844.1">
    <property type="nucleotide sequence ID" value="NZ_JACHNU010000003.1"/>
</dbReference>
<dbReference type="InterPro" id="IPR002938">
    <property type="entry name" value="FAD-bd"/>
</dbReference>
<evidence type="ECO:0000259" key="2">
    <source>
        <dbReference type="Pfam" id="PF01494"/>
    </source>
</evidence>
<dbReference type="PRINTS" id="PR00420">
    <property type="entry name" value="RNGMNOXGNASE"/>
</dbReference>
<dbReference type="Proteomes" id="UP000585272">
    <property type="component" value="Unassembled WGS sequence"/>
</dbReference>
<dbReference type="Pfam" id="PF01494">
    <property type="entry name" value="FAD_binding_3"/>
    <property type="match status" value="1"/>
</dbReference>
<sequence>MAVDGQWRSAAPEYDAVVVGASLAGCTAAILLGRAGARVALVERQPDPAAFKRICTHLIQASGVPTLERLGLLEPALALGGVRSHLHVWTAWGWIAPPDDAGPRALNLRRERLDPLLRATALDTPGVEPLLGRTADALLRDERDGRIRGVVVRDRGGGAVPLRARLVIGADGCGSQIAELAGVETRVTAHGRFAYGAYFEGPAPERAPNASAWFLDPQWAAAFPTDDGLTFYAAMPTKERLPEFRRDPERALTAFVSNLPDAPPIRDSRRVGTMLGKLEMPNVRSEPIAPGLALVGDAAMAIDPLWGIGCGWALQSAEWLCDEVAAPLAAGPAEDGALARGLRAYRRRWRGRLMPHVRMIEPYASGRRNNRLERALYAAGARDARIAAAFESVGARTTSPLRGLGPLLPRIAAVNLRHARSGRERFAPYRSRGPDAAAAPGAGAGGGAEREAVHA</sequence>
<proteinExistence type="predicted"/>
<dbReference type="GO" id="GO:0071949">
    <property type="term" value="F:FAD binding"/>
    <property type="evidence" value="ECO:0007669"/>
    <property type="project" value="InterPro"/>
</dbReference>
<dbReference type="EMBL" id="JACHNU010000003">
    <property type="protein sequence ID" value="MBB4663116.1"/>
    <property type="molecule type" value="Genomic_DNA"/>
</dbReference>
<accession>A0A840IE85</accession>
<dbReference type="AlphaFoldDB" id="A0A840IE85"/>
<dbReference type="InterPro" id="IPR036188">
    <property type="entry name" value="FAD/NAD-bd_sf"/>
</dbReference>
<dbReference type="SUPFAM" id="SSF51905">
    <property type="entry name" value="FAD/NAD(P)-binding domain"/>
    <property type="match status" value="1"/>
</dbReference>
<protein>
    <submittedName>
        <fullName evidence="3">2-polyprenyl-6-methoxyphenol hydroxylase-like FAD-dependent oxidoreductase</fullName>
    </submittedName>
</protein>
<evidence type="ECO:0000313" key="3">
    <source>
        <dbReference type="EMBL" id="MBB4663116.1"/>
    </source>
</evidence>
<evidence type="ECO:0000256" key="1">
    <source>
        <dbReference type="SAM" id="MobiDB-lite"/>
    </source>
</evidence>
<keyword evidence="4" id="KW-1185">Reference proteome</keyword>
<feature type="region of interest" description="Disordered" evidence="1">
    <location>
        <begin position="425"/>
        <end position="455"/>
    </location>
</feature>
<gene>
    <name evidence="3" type="ORF">BDZ31_002705</name>
</gene>
<feature type="domain" description="FAD-binding" evidence="2">
    <location>
        <begin position="14"/>
        <end position="329"/>
    </location>
</feature>
<name>A0A840IE85_9ACTN</name>